<keyword evidence="9" id="KW-0902">Two-component regulatory system</keyword>
<dbReference type="SUPFAM" id="SSF47384">
    <property type="entry name" value="Homodimeric domain of signal transducing histidine kinase"/>
    <property type="match status" value="1"/>
</dbReference>
<evidence type="ECO:0000256" key="9">
    <source>
        <dbReference type="ARBA" id="ARBA00023012"/>
    </source>
</evidence>
<dbReference type="PROSITE" id="PS50109">
    <property type="entry name" value="HIS_KIN"/>
    <property type="match status" value="1"/>
</dbReference>
<evidence type="ECO:0000259" key="13">
    <source>
        <dbReference type="PROSITE" id="PS50885"/>
    </source>
</evidence>
<dbReference type="GO" id="GO:0000155">
    <property type="term" value="F:phosphorelay sensor kinase activity"/>
    <property type="evidence" value="ECO:0007669"/>
    <property type="project" value="InterPro"/>
</dbReference>
<dbReference type="FunFam" id="1.10.287.130:FF:000001">
    <property type="entry name" value="Two-component sensor histidine kinase"/>
    <property type="match status" value="1"/>
</dbReference>
<evidence type="ECO:0000256" key="1">
    <source>
        <dbReference type="ARBA" id="ARBA00000085"/>
    </source>
</evidence>
<reference evidence="14 15" key="1">
    <citation type="submission" date="2020-12" db="EMBL/GenBank/DDBJ databases">
        <title>FDA dAtabase for Regulatory Grade micrObial Sequences (FDA-ARGOS): Supporting development and validation of Infectious Disease Dx tests.</title>
        <authorList>
            <person name="Nelson B."/>
            <person name="Plummer A."/>
            <person name="Tallon L."/>
            <person name="Sadzewicz L."/>
            <person name="Zhao X."/>
            <person name="Boylan J."/>
            <person name="Ott S."/>
            <person name="Bowen H."/>
            <person name="Vavikolanu K."/>
            <person name="Mehta A."/>
            <person name="Aluvathingal J."/>
            <person name="Nadendla S."/>
            <person name="Myers T."/>
            <person name="Yan Y."/>
            <person name="Sichtig H."/>
        </authorList>
    </citation>
    <scope>NUCLEOTIDE SEQUENCE [LARGE SCALE GENOMIC DNA]</scope>
    <source>
        <strain evidence="14 15">FDAARGOS_1049</strain>
    </source>
</reference>
<proteinExistence type="predicted"/>
<protein>
    <recommendedName>
        <fullName evidence="3">histidine kinase</fullName>
        <ecNumber evidence="3">2.7.13.3</ecNumber>
    </recommendedName>
</protein>
<comment type="subcellular location">
    <subcellularLocation>
        <location evidence="2">Cell inner membrane</location>
        <topology evidence="2">Multi-pass membrane protein</topology>
    </subcellularLocation>
</comment>
<dbReference type="InterPro" id="IPR003660">
    <property type="entry name" value="HAMP_dom"/>
</dbReference>
<evidence type="ECO:0000256" key="2">
    <source>
        <dbReference type="ARBA" id="ARBA00004429"/>
    </source>
</evidence>
<evidence type="ECO:0000256" key="8">
    <source>
        <dbReference type="ARBA" id="ARBA00022989"/>
    </source>
</evidence>
<evidence type="ECO:0000313" key="14">
    <source>
        <dbReference type="EMBL" id="QQC64315.1"/>
    </source>
</evidence>
<evidence type="ECO:0000256" key="10">
    <source>
        <dbReference type="ARBA" id="ARBA00023136"/>
    </source>
</evidence>
<dbReference type="Pfam" id="PF02518">
    <property type="entry name" value="HATPase_c"/>
    <property type="match status" value="1"/>
</dbReference>
<dbReference type="EC" id="2.7.13.3" evidence="3"/>
<keyword evidence="7" id="KW-0418">Kinase</keyword>
<dbReference type="InterPro" id="IPR036890">
    <property type="entry name" value="HATPase_C_sf"/>
</dbReference>
<dbReference type="PANTHER" id="PTHR45436">
    <property type="entry name" value="SENSOR HISTIDINE KINASE YKOH"/>
    <property type="match status" value="1"/>
</dbReference>
<evidence type="ECO:0000313" key="15">
    <source>
        <dbReference type="Proteomes" id="UP000595610"/>
    </source>
</evidence>
<keyword evidence="10 11" id="KW-0472">Membrane</keyword>
<dbReference type="Proteomes" id="UP000595610">
    <property type="component" value="Chromosome 1"/>
</dbReference>
<keyword evidence="6 11" id="KW-0812">Transmembrane</keyword>
<dbReference type="CDD" id="cd06225">
    <property type="entry name" value="HAMP"/>
    <property type="match status" value="1"/>
</dbReference>
<evidence type="ECO:0000259" key="12">
    <source>
        <dbReference type="PROSITE" id="PS50109"/>
    </source>
</evidence>
<dbReference type="SUPFAM" id="SSF55874">
    <property type="entry name" value="ATPase domain of HSP90 chaperone/DNA topoisomerase II/histidine kinase"/>
    <property type="match status" value="1"/>
</dbReference>
<dbReference type="KEGG" id="pgis:I6I06_02080"/>
<dbReference type="RefSeq" id="WP_042322900.1">
    <property type="nucleotide sequence ID" value="NZ_CP066075.1"/>
</dbReference>
<accession>A0A7T4N304</accession>
<dbReference type="Pfam" id="PF00672">
    <property type="entry name" value="HAMP"/>
    <property type="match status" value="1"/>
</dbReference>
<dbReference type="InterPro" id="IPR050428">
    <property type="entry name" value="TCS_sensor_his_kinase"/>
</dbReference>
<evidence type="ECO:0000256" key="7">
    <source>
        <dbReference type="ARBA" id="ARBA00022777"/>
    </source>
</evidence>
<evidence type="ECO:0000256" key="5">
    <source>
        <dbReference type="ARBA" id="ARBA00022679"/>
    </source>
</evidence>
<keyword evidence="4" id="KW-0597">Phosphoprotein</keyword>
<dbReference type="PRINTS" id="PR00344">
    <property type="entry name" value="BCTRLSENSOR"/>
</dbReference>
<dbReference type="CDD" id="cd00075">
    <property type="entry name" value="HATPase"/>
    <property type="match status" value="1"/>
</dbReference>
<dbReference type="InterPro" id="IPR003594">
    <property type="entry name" value="HATPase_dom"/>
</dbReference>
<evidence type="ECO:0000256" key="6">
    <source>
        <dbReference type="ARBA" id="ARBA00022692"/>
    </source>
</evidence>
<dbReference type="InterPro" id="IPR005467">
    <property type="entry name" value="His_kinase_dom"/>
</dbReference>
<dbReference type="PROSITE" id="PS51257">
    <property type="entry name" value="PROKAR_LIPOPROTEIN"/>
    <property type="match status" value="1"/>
</dbReference>
<dbReference type="InterPro" id="IPR036097">
    <property type="entry name" value="HisK_dim/P_sf"/>
</dbReference>
<keyword evidence="5" id="KW-0808">Transferase</keyword>
<dbReference type="Gene3D" id="3.30.565.10">
    <property type="entry name" value="Histidine kinase-like ATPase, C-terminal domain"/>
    <property type="match status" value="1"/>
</dbReference>
<feature type="domain" description="HAMP" evidence="13">
    <location>
        <begin position="174"/>
        <end position="227"/>
    </location>
</feature>
<keyword evidence="8 11" id="KW-1133">Transmembrane helix</keyword>
<dbReference type="SMART" id="SM00388">
    <property type="entry name" value="HisKA"/>
    <property type="match status" value="1"/>
</dbReference>
<comment type="catalytic activity">
    <reaction evidence="1">
        <text>ATP + protein L-histidine = ADP + protein N-phospho-L-histidine.</text>
        <dbReference type="EC" id="2.7.13.3"/>
    </reaction>
</comment>
<dbReference type="Pfam" id="PF00512">
    <property type="entry name" value="HisKA"/>
    <property type="match status" value="1"/>
</dbReference>
<organism evidence="14 15">
    <name type="scientific">Paraburkholderia ginsengisoli</name>
    <dbReference type="NCBI Taxonomy" id="311231"/>
    <lineage>
        <taxon>Bacteria</taxon>
        <taxon>Pseudomonadati</taxon>
        <taxon>Pseudomonadota</taxon>
        <taxon>Betaproteobacteria</taxon>
        <taxon>Burkholderiales</taxon>
        <taxon>Burkholderiaceae</taxon>
        <taxon>Paraburkholderia</taxon>
    </lineage>
</organism>
<dbReference type="InterPro" id="IPR003661">
    <property type="entry name" value="HisK_dim/P_dom"/>
</dbReference>
<feature type="domain" description="Histidine kinase" evidence="12">
    <location>
        <begin position="235"/>
        <end position="451"/>
    </location>
</feature>
<gene>
    <name evidence="14" type="ORF">I6I06_02080</name>
</gene>
<dbReference type="InterPro" id="IPR004358">
    <property type="entry name" value="Sig_transdc_His_kin-like_C"/>
</dbReference>
<dbReference type="Gene3D" id="1.10.287.130">
    <property type="match status" value="1"/>
</dbReference>
<dbReference type="GO" id="GO:0005886">
    <property type="term" value="C:plasma membrane"/>
    <property type="evidence" value="ECO:0007669"/>
    <property type="project" value="UniProtKB-SubCell"/>
</dbReference>
<dbReference type="Gene3D" id="6.10.340.10">
    <property type="match status" value="1"/>
</dbReference>
<dbReference type="EMBL" id="CP066075">
    <property type="protein sequence ID" value="QQC64315.1"/>
    <property type="molecule type" value="Genomic_DNA"/>
</dbReference>
<dbReference type="SMART" id="SM00304">
    <property type="entry name" value="HAMP"/>
    <property type="match status" value="1"/>
</dbReference>
<dbReference type="AlphaFoldDB" id="A0A7T4N304"/>
<dbReference type="FunFam" id="3.30.565.10:FF:000006">
    <property type="entry name" value="Sensor histidine kinase WalK"/>
    <property type="match status" value="1"/>
</dbReference>
<name>A0A7T4N304_9BURK</name>
<dbReference type="PROSITE" id="PS50885">
    <property type="entry name" value="HAMP"/>
    <property type="match status" value="1"/>
</dbReference>
<dbReference type="SMART" id="SM00387">
    <property type="entry name" value="HATPase_c"/>
    <property type="match status" value="1"/>
</dbReference>
<dbReference type="SUPFAM" id="SSF158472">
    <property type="entry name" value="HAMP domain-like"/>
    <property type="match status" value="1"/>
</dbReference>
<sequence length="453" mass="50085">MRRRSPGRVRRRLTLWYAISLTLICLVFSGCVFLLTRANSLLLLRAQMDRDIAQVEQVVRENGAPTIAGLRESAILVRIALQGQSTEASRAWQASTLDVPPDSKSAYWIERASNGRHYYLHTATVQQAGVTYKVTVAEDIEQTYAIGRKLLLMLGVGFPFALLISLAGGYVLAGRAIVPVGTMARMAREITADNLSQRLPVCDPNDEFGHLAAAFNDTLQRLEDAFARMRRFTSDASHELRTPLTVIRSVGENALQYPLDAAKQSDAIGSILEETERLVQLLDGLMTLARAEAGALSLQRTECDLSEVATSVAGHLQVLAEEKRQTLVCRNIARVDAMVDPTTIRQALFNLIANAIRYTQCDGHIEVWTDMVVDDAVIEVRDNGPGIAAEHHQRIFDRFYRIDADRSRETGGAGLGLAIVRWAVELNGGVIELESVVGRGSIFRVRFPARPHR</sequence>
<evidence type="ECO:0000256" key="3">
    <source>
        <dbReference type="ARBA" id="ARBA00012438"/>
    </source>
</evidence>
<feature type="transmembrane region" description="Helical" evidence="11">
    <location>
        <begin position="150"/>
        <end position="173"/>
    </location>
</feature>
<keyword evidence="15" id="KW-1185">Reference proteome</keyword>
<dbReference type="PANTHER" id="PTHR45436:SF15">
    <property type="entry name" value="SENSOR HISTIDINE KINASE CUSS"/>
    <property type="match status" value="1"/>
</dbReference>
<feature type="transmembrane region" description="Helical" evidence="11">
    <location>
        <begin position="15"/>
        <end position="35"/>
    </location>
</feature>
<evidence type="ECO:0000256" key="11">
    <source>
        <dbReference type="SAM" id="Phobius"/>
    </source>
</evidence>
<dbReference type="CDD" id="cd00082">
    <property type="entry name" value="HisKA"/>
    <property type="match status" value="1"/>
</dbReference>
<evidence type="ECO:0000256" key="4">
    <source>
        <dbReference type="ARBA" id="ARBA00022553"/>
    </source>
</evidence>